<sequence length="235" mass="27238">MKIITTSWDDGYPQDLKLADLLDKYNLPATFYIPKTNQEHVVMDEKTIVALSKRFELGGHTLNHVRLYSNMQAGLLENEIQGCYNWIKDLQGYNPTSFCFPGGVLNKASINAVYNSGFKMIRTTELLSTAVASTYNLSPTTLQVFEHPRVAYLKNTIKRSQYKNLIAWLTTSCTTDILKLTDIYINRVMKNDGCFHLWGHSWEIEKYNLWQKLEMVFNRISNISKFKYLQNKDLI</sequence>
<dbReference type="PROSITE" id="PS51677">
    <property type="entry name" value="NODB"/>
    <property type="match status" value="1"/>
</dbReference>
<dbReference type="PANTHER" id="PTHR34216:SF3">
    <property type="entry name" value="POLY-BETA-1,6-N-ACETYL-D-GLUCOSAMINE N-DEACETYLASE"/>
    <property type="match status" value="1"/>
</dbReference>
<accession>A0A7K1SXV7</accession>
<dbReference type="GO" id="GO:0005576">
    <property type="term" value="C:extracellular region"/>
    <property type="evidence" value="ECO:0007669"/>
    <property type="project" value="UniProtKB-SubCell"/>
</dbReference>
<keyword evidence="2" id="KW-0732">Signal</keyword>
<dbReference type="Proteomes" id="UP000462014">
    <property type="component" value="Unassembled WGS sequence"/>
</dbReference>
<dbReference type="GO" id="GO:0016810">
    <property type="term" value="F:hydrolase activity, acting on carbon-nitrogen (but not peptide) bonds"/>
    <property type="evidence" value="ECO:0007669"/>
    <property type="project" value="InterPro"/>
</dbReference>
<evidence type="ECO:0000256" key="2">
    <source>
        <dbReference type="ARBA" id="ARBA00022729"/>
    </source>
</evidence>
<reference evidence="4 5" key="1">
    <citation type="submission" date="2019-12" db="EMBL/GenBank/DDBJ databases">
        <title>Mucilaginibacter sp. HMF7410 genome sequencing and assembly.</title>
        <authorList>
            <person name="Kang H."/>
            <person name="Cha I."/>
            <person name="Kim H."/>
            <person name="Joh K."/>
        </authorList>
    </citation>
    <scope>NUCLEOTIDE SEQUENCE [LARGE SCALE GENOMIC DNA]</scope>
    <source>
        <strain evidence="4 5">HMF7410</strain>
    </source>
</reference>
<evidence type="ECO:0000256" key="1">
    <source>
        <dbReference type="ARBA" id="ARBA00004613"/>
    </source>
</evidence>
<dbReference type="RefSeq" id="WP_157567104.1">
    <property type="nucleotide sequence ID" value="NZ_WPIK01000009.1"/>
</dbReference>
<gene>
    <name evidence="4" type="ORF">GO621_11435</name>
</gene>
<organism evidence="4 5">
    <name type="scientific">Mucilaginibacter arboris</name>
    <dbReference type="NCBI Taxonomy" id="2682090"/>
    <lineage>
        <taxon>Bacteria</taxon>
        <taxon>Pseudomonadati</taxon>
        <taxon>Bacteroidota</taxon>
        <taxon>Sphingobacteriia</taxon>
        <taxon>Sphingobacteriales</taxon>
        <taxon>Sphingobacteriaceae</taxon>
        <taxon>Mucilaginibacter</taxon>
    </lineage>
</organism>
<dbReference type="InterPro" id="IPR002509">
    <property type="entry name" value="NODB_dom"/>
</dbReference>
<dbReference type="InterPro" id="IPR011330">
    <property type="entry name" value="Glyco_hydro/deAcase_b/a-brl"/>
</dbReference>
<comment type="caution">
    <text evidence="4">The sequence shown here is derived from an EMBL/GenBank/DDBJ whole genome shotgun (WGS) entry which is preliminary data.</text>
</comment>
<name>A0A7K1SXV7_9SPHI</name>
<dbReference type="SUPFAM" id="SSF88713">
    <property type="entry name" value="Glycoside hydrolase/deacetylase"/>
    <property type="match status" value="1"/>
</dbReference>
<comment type="subcellular location">
    <subcellularLocation>
        <location evidence="1">Secreted</location>
    </subcellularLocation>
</comment>
<dbReference type="EMBL" id="WPIK01000009">
    <property type="protein sequence ID" value="MVN22143.1"/>
    <property type="molecule type" value="Genomic_DNA"/>
</dbReference>
<dbReference type="GO" id="GO:0005975">
    <property type="term" value="P:carbohydrate metabolic process"/>
    <property type="evidence" value="ECO:0007669"/>
    <property type="project" value="InterPro"/>
</dbReference>
<dbReference type="AlphaFoldDB" id="A0A7K1SXV7"/>
<dbReference type="Pfam" id="PF01522">
    <property type="entry name" value="Polysacc_deac_1"/>
    <property type="match status" value="1"/>
</dbReference>
<dbReference type="InterPro" id="IPR051398">
    <property type="entry name" value="Polysacch_Deacetylase"/>
</dbReference>
<evidence type="ECO:0000259" key="3">
    <source>
        <dbReference type="PROSITE" id="PS51677"/>
    </source>
</evidence>
<dbReference type="Gene3D" id="3.20.20.370">
    <property type="entry name" value="Glycoside hydrolase/deacetylase"/>
    <property type="match status" value="1"/>
</dbReference>
<proteinExistence type="predicted"/>
<dbReference type="PANTHER" id="PTHR34216">
    <property type="match status" value="1"/>
</dbReference>
<keyword evidence="5" id="KW-1185">Reference proteome</keyword>
<evidence type="ECO:0000313" key="4">
    <source>
        <dbReference type="EMBL" id="MVN22143.1"/>
    </source>
</evidence>
<feature type="domain" description="NodB homology" evidence="3">
    <location>
        <begin position="2"/>
        <end position="235"/>
    </location>
</feature>
<evidence type="ECO:0000313" key="5">
    <source>
        <dbReference type="Proteomes" id="UP000462014"/>
    </source>
</evidence>
<protein>
    <submittedName>
        <fullName evidence="4">Polysaccharide deacetylase family protein</fullName>
    </submittedName>
</protein>